<sequence length="194" mass="21310">MPDQTPTALSLTRRAIQAANDGNADEARRLLAEAIQLNPKHERAWLWFASLARNDGERRYCLEWAIDANDRSAARDAARRLRSVPEKHPPELDQLAELPPPSSLIEEHVSVWRRRPRWLIGVGGALVALIVLGSVGIVLSRSNGASPVYVGLVAGMSGSSAAYGKEMAGSVQMYLDDVNASRPLPQLMRSPRQR</sequence>
<dbReference type="InterPro" id="IPR028082">
    <property type="entry name" value="Peripla_BP_I"/>
</dbReference>
<accession>A0A934K4Y1</accession>
<name>A0A934K4Y1_9BACT</name>
<keyword evidence="1" id="KW-0472">Membrane</keyword>
<dbReference type="AlphaFoldDB" id="A0A934K4Y1"/>
<proteinExistence type="predicted"/>
<dbReference type="Proteomes" id="UP000620075">
    <property type="component" value="Unassembled WGS sequence"/>
</dbReference>
<evidence type="ECO:0000256" key="1">
    <source>
        <dbReference type="SAM" id="Phobius"/>
    </source>
</evidence>
<gene>
    <name evidence="2" type="ORF">JF888_00910</name>
</gene>
<keyword evidence="1" id="KW-1133">Transmembrane helix</keyword>
<dbReference type="Gene3D" id="3.40.50.2300">
    <property type="match status" value="1"/>
</dbReference>
<feature type="transmembrane region" description="Helical" evidence="1">
    <location>
        <begin position="118"/>
        <end position="139"/>
    </location>
</feature>
<dbReference type="RefSeq" id="WP_338176107.1">
    <property type="nucleotide sequence ID" value="NZ_JAEKNQ010000006.1"/>
</dbReference>
<feature type="transmembrane region" description="Helical" evidence="1">
    <location>
        <begin position="145"/>
        <end position="164"/>
    </location>
</feature>
<comment type="caution">
    <text evidence="2">The sequence shown here is derived from an EMBL/GenBank/DDBJ whole genome shotgun (WGS) entry which is preliminary data.</text>
</comment>
<evidence type="ECO:0000313" key="3">
    <source>
        <dbReference type="Proteomes" id="UP000620075"/>
    </source>
</evidence>
<protein>
    <submittedName>
        <fullName evidence="2">Tetratricopeptide repeat protein</fullName>
    </submittedName>
</protein>
<keyword evidence="1" id="KW-0812">Transmembrane</keyword>
<evidence type="ECO:0000313" key="2">
    <source>
        <dbReference type="EMBL" id="MBJ7601751.1"/>
    </source>
</evidence>
<organism evidence="2 3">
    <name type="scientific">Candidatus Dormiibacter inghamiae</name>
    <dbReference type="NCBI Taxonomy" id="3127013"/>
    <lineage>
        <taxon>Bacteria</taxon>
        <taxon>Bacillati</taxon>
        <taxon>Candidatus Dormiibacterota</taxon>
        <taxon>Candidatus Dormibacteria</taxon>
        <taxon>Candidatus Dormibacterales</taxon>
        <taxon>Candidatus Dormibacteraceae</taxon>
        <taxon>Candidatus Dormiibacter</taxon>
    </lineage>
</organism>
<dbReference type="SUPFAM" id="SSF48452">
    <property type="entry name" value="TPR-like"/>
    <property type="match status" value="1"/>
</dbReference>
<reference evidence="2 3" key="1">
    <citation type="submission" date="2020-10" db="EMBL/GenBank/DDBJ databases">
        <title>Ca. Dormibacterota MAGs.</title>
        <authorList>
            <person name="Montgomery K."/>
        </authorList>
    </citation>
    <scope>NUCLEOTIDE SEQUENCE [LARGE SCALE GENOMIC DNA]</scope>
    <source>
        <strain evidence="2">SC8811_S16_3</strain>
    </source>
</reference>
<dbReference type="EMBL" id="JAEKNQ010000006">
    <property type="protein sequence ID" value="MBJ7601751.1"/>
    <property type="molecule type" value="Genomic_DNA"/>
</dbReference>
<dbReference type="SUPFAM" id="SSF53822">
    <property type="entry name" value="Periplasmic binding protein-like I"/>
    <property type="match status" value="1"/>
</dbReference>
<dbReference type="InterPro" id="IPR011990">
    <property type="entry name" value="TPR-like_helical_dom_sf"/>
</dbReference>
<dbReference type="Gene3D" id="1.25.40.10">
    <property type="entry name" value="Tetratricopeptide repeat domain"/>
    <property type="match status" value="1"/>
</dbReference>